<organism evidence="1 2">
    <name type="scientific">Sphagnum troendelagicum</name>
    <dbReference type="NCBI Taxonomy" id="128251"/>
    <lineage>
        <taxon>Eukaryota</taxon>
        <taxon>Viridiplantae</taxon>
        <taxon>Streptophyta</taxon>
        <taxon>Embryophyta</taxon>
        <taxon>Bryophyta</taxon>
        <taxon>Sphagnophytina</taxon>
        <taxon>Sphagnopsida</taxon>
        <taxon>Sphagnales</taxon>
        <taxon>Sphagnaceae</taxon>
        <taxon>Sphagnum</taxon>
    </lineage>
</organism>
<protein>
    <submittedName>
        <fullName evidence="1">Uncharacterized protein</fullName>
    </submittedName>
</protein>
<name>A0ABP0UC56_9BRYO</name>
<accession>A0ABP0UC56</accession>
<sequence>MALTSGAKEAVWLRSLLGELQIKDVKKLTQMLQMITKVHSHDLPLRCCLLYLAIDELGSPCSTQAKSNCSRSHTFLASRQIIHKANHNAVYQIDNLSSTAP</sequence>
<keyword evidence="2" id="KW-1185">Reference proteome</keyword>
<reference evidence="1" key="1">
    <citation type="submission" date="2024-02" db="EMBL/GenBank/DDBJ databases">
        <authorList>
            <consortium name="ELIXIR-Norway"/>
            <consortium name="Elixir Norway"/>
        </authorList>
    </citation>
    <scope>NUCLEOTIDE SEQUENCE</scope>
</reference>
<evidence type="ECO:0000313" key="2">
    <source>
        <dbReference type="Proteomes" id="UP001497512"/>
    </source>
</evidence>
<proteinExistence type="predicted"/>
<evidence type="ECO:0000313" key="1">
    <source>
        <dbReference type="EMBL" id="CAK9217343.1"/>
    </source>
</evidence>
<gene>
    <name evidence="1" type="ORF">CSSPTR1EN2_LOCUS13923</name>
</gene>
<dbReference type="EMBL" id="OZ019894">
    <property type="protein sequence ID" value="CAK9217343.1"/>
    <property type="molecule type" value="Genomic_DNA"/>
</dbReference>
<dbReference type="Proteomes" id="UP001497512">
    <property type="component" value="Chromosome 2"/>
</dbReference>